<dbReference type="RefSeq" id="WP_136460997.1">
    <property type="nucleotide sequence ID" value="NZ_SRKY01000001.1"/>
</dbReference>
<proteinExistence type="predicted"/>
<protein>
    <submittedName>
        <fullName evidence="2">Glycine zipper family protein</fullName>
    </submittedName>
</protein>
<dbReference type="PROSITE" id="PS51257">
    <property type="entry name" value="PROKAR_LIPOPROTEIN"/>
    <property type="match status" value="1"/>
</dbReference>
<name>A0A4S4NH02_9RHOB</name>
<dbReference type="AlphaFoldDB" id="A0A4S4NH02"/>
<feature type="signal peptide" evidence="1">
    <location>
        <begin position="1"/>
        <end position="19"/>
    </location>
</feature>
<keyword evidence="3" id="KW-1185">Reference proteome</keyword>
<feature type="chain" id="PRO_5020895266" evidence="1">
    <location>
        <begin position="20"/>
        <end position="121"/>
    </location>
</feature>
<evidence type="ECO:0000313" key="3">
    <source>
        <dbReference type="Proteomes" id="UP000306602"/>
    </source>
</evidence>
<evidence type="ECO:0000313" key="2">
    <source>
        <dbReference type="EMBL" id="THH38105.1"/>
    </source>
</evidence>
<sequence>MKPQITSLCAVAVMLSACADSGAEYTPILDGQPTAAFHSDLSACQSLARNQTQLDQETVAAAALGAGAGGVLGALDDEGDAAGGAVVGAIAGGVSGAVNASERREEMVIACLRGRGHKVVG</sequence>
<dbReference type="EMBL" id="SRKY01000001">
    <property type="protein sequence ID" value="THH38105.1"/>
    <property type="molecule type" value="Genomic_DNA"/>
</dbReference>
<dbReference type="Proteomes" id="UP000306602">
    <property type="component" value="Unassembled WGS sequence"/>
</dbReference>
<reference evidence="2 3" key="1">
    <citation type="submission" date="2019-04" db="EMBL/GenBank/DDBJ databases">
        <title>Shimia ponticola sp. nov., isolated from seawater.</title>
        <authorList>
            <person name="Kim Y.-O."/>
            <person name="Yoon J.-H."/>
        </authorList>
    </citation>
    <scope>NUCLEOTIDE SEQUENCE [LARGE SCALE GENOMIC DNA]</scope>
    <source>
        <strain evidence="2 3">MYP11</strain>
    </source>
</reference>
<comment type="caution">
    <text evidence="2">The sequence shown here is derived from an EMBL/GenBank/DDBJ whole genome shotgun (WGS) entry which is preliminary data.</text>
</comment>
<evidence type="ECO:0000256" key="1">
    <source>
        <dbReference type="SAM" id="SignalP"/>
    </source>
</evidence>
<keyword evidence="1" id="KW-0732">Signal</keyword>
<accession>A0A4S4NH02</accession>
<dbReference type="OrthoDB" id="7067979at2"/>
<organism evidence="2 3">
    <name type="scientific">Aliishimia ponticola</name>
    <dbReference type="NCBI Taxonomy" id="2499833"/>
    <lineage>
        <taxon>Bacteria</taxon>
        <taxon>Pseudomonadati</taxon>
        <taxon>Pseudomonadota</taxon>
        <taxon>Alphaproteobacteria</taxon>
        <taxon>Rhodobacterales</taxon>
        <taxon>Paracoccaceae</taxon>
        <taxon>Aliishimia</taxon>
    </lineage>
</organism>
<gene>
    <name evidence="2" type="ORF">E4Z66_00575</name>
</gene>